<organism evidence="5 6">
    <name type="scientific">Pigmentiphaga kullae</name>
    <dbReference type="NCBI Taxonomy" id="151784"/>
    <lineage>
        <taxon>Bacteria</taxon>
        <taxon>Pseudomonadati</taxon>
        <taxon>Pseudomonadota</taxon>
        <taxon>Betaproteobacteria</taxon>
        <taxon>Burkholderiales</taxon>
        <taxon>Alcaligenaceae</taxon>
        <taxon>Pigmentiphaga</taxon>
    </lineage>
</organism>
<dbReference type="RefSeq" id="WP_130361862.1">
    <property type="nucleotide sequence ID" value="NZ_SGXC01000003.1"/>
</dbReference>
<feature type="domain" description="Fumarylacetoacetase-like C-terminal" evidence="4">
    <location>
        <begin position="72"/>
        <end position="288"/>
    </location>
</feature>
<comment type="cofactor">
    <cofactor evidence="1">
        <name>Mg(2+)</name>
        <dbReference type="ChEBI" id="CHEBI:18420"/>
    </cofactor>
</comment>
<name>A0A4Q7N9V1_9BURK</name>
<evidence type="ECO:0000256" key="1">
    <source>
        <dbReference type="ARBA" id="ARBA00001946"/>
    </source>
</evidence>
<dbReference type="PANTHER" id="PTHR42796:SF4">
    <property type="entry name" value="FUMARYLACETOACETATE HYDROLASE DOMAIN-CONTAINING PROTEIN 2A"/>
    <property type="match status" value="1"/>
</dbReference>
<dbReference type="GO" id="GO:0044281">
    <property type="term" value="P:small molecule metabolic process"/>
    <property type="evidence" value="ECO:0007669"/>
    <property type="project" value="UniProtKB-ARBA"/>
</dbReference>
<dbReference type="Gene3D" id="3.90.850.10">
    <property type="entry name" value="Fumarylacetoacetase-like, C-terminal domain"/>
    <property type="match status" value="1"/>
</dbReference>
<dbReference type="OrthoDB" id="8582489at2"/>
<protein>
    <submittedName>
        <fullName evidence="5">2-keto-4-pentenoate hydratase/2-oxohepta-3-ene-1,7-dioic acid hydratase in catechol pathway</fullName>
    </submittedName>
</protein>
<evidence type="ECO:0000313" key="6">
    <source>
        <dbReference type="Proteomes" id="UP000292445"/>
    </source>
</evidence>
<proteinExistence type="inferred from homology"/>
<evidence type="ECO:0000256" key="2">
    <source>
        <dbReference type="ARBA" id="ARBA00010211"/>
    </source>
</evidence>
<gene>
    <name evidence="5" type="ORF">EV675_5583</name>
</gene>
<evidence type="ECO:0000259" key="4">
    <source>
        <dbReference type="Pfam" id="PF01557"/>
    </source>
</evidence>
<dbReference type="GO" id="GO:0003824">
    <property type="term" value="F:catalytic activity"/>
    <property type="evidence" value="ECO:0007669"/>
    <property type="project" value="InterPro"/>
</dbReference>
<comment type="caution">
    <text evidence="5">The sequence shown here is derived from an EMBL/GenBank/DDBJ whole genome shotgun (WGS) entry which is preliminary data.</text>
</comment>
<dbReference type="InterPro" id="IPR011234">
    <property type="entry name" value="Fumarylacetoacetase-like_C"/>
</dbReference>
<keyword evidence="3" id="KW-0479">Metal-binding</keyword>
<dbReference type="Proteomes" id="UP000292445">
    <property type="component" value="Unassembled WGS sequence"/>
</dbReference>
<dbReference type="AlphaFoldDB" id="A0A4Q7N9V1"/>
<dbReference type="PANTHER" id="PTHR42796">
    <property type="entry name" value="FUMARYLACETOACETATE HYDROLASE DOMAIN-CONTAINING PROTEIN 2A-RELATED"/>
    <property type="match status" value="1"/>
</dbReference>
<accession>A0A4Q7N9V1</accession>
<keyword evidence="6" id="KW-1185">Reference proteome</keyword>
<evidence type="ECO:0000256" key="3">
    <source>
        <dbReference type="ARBA" id="ARBA00022723"/>
    </source>
</evidence>
<dbReference type="EMBL" id="SGXC01000003">
    <property type="protein sequence ID" value="RZS78926.1"/>
    <property type="molecule type" value="Genomic_DNA"/>
</dbReference>
<sequence length="289" mass="30497">MKMTVTNGHFSVGRYLVGDRVVVGCPKDGYVDIVCEGDELPRILETGAGSPTRRVSAAEARLLPPLDRASRVFAVAVNYREHGAEAKTLPPIRPVIFYKAPSNFVAHGGVLNPNVGKTAKFDYEGEIGVVIGRVCKDATLETALDHIVGVCALDDGSARDLTRVSLGPPGPDAKTWPDWTAAKGLDGASALGPTIACGPDIVDALRARTLRISTRLNGEVVQDESMTEMIFSTEELIVALSSYMTLLPGDVIATGTPAGVGSARNRFLATGDDLQIQVSGLEPLCVKVG</sequence>
<dbReference type="Pfam" id="PF01557">
    <property type="entry name" value="FAA_hydrolase"/>
    <property type="match status" value="1"/>
</dbReference>
<comment type="similarity">
    <text evidence="2">Belongs to the FAH family.</text>
</comment>
<reference evidence="5 6" key="1">
    <citation type="submission" date="2019-02" db="EMBL/GenBank/DDBJ databases">
        <title>Genomic Encyclopedia of Type Strains, Phase IV (KMG-IV): sequencing the most valuable type-strain genomes for metagenomic binning, comparative biology and taxonomic classification.</title>
        <authorList>
            <person name="Goeker M."/>
        </authorList>
    </citation>
    <scope>NUCLEOTIDE SEQUENCE [LARGE SCALE GENOMIC DNA]</scope>
    <source>
        <strain evidence="5 6">K24</strain>
    </source>
</reference>
<dbReference type="GO" id="GO:0046872">
    <property type="term" value="F:metal ion binding"/>
    <property type="evidence" value="ECO:0007669"/>
    <property type="project" value="UniProtKB-KW"/>
</dbReference>
<dbReference type="InterPro" id="IPR051121">
    <property type="entry name" value="FAH"/>
</dbReference>
<dbReference type="InterPro" id="IPR036663">
    <property type="entry name" value="Fumarylacetoacetase_C_sf"/>
</dbReference>
<evidence type="ECO:0000313" key="5">
    <source>
        <dbReference type="EMBL" id="RZS78926.1"/>
    </source>
</evidence>
<dbReference type="SUPFAM" id="SSF56529">
    <property type="entry name" value="FAH"/>
    <property type="match status" value="1"/>
</dbReference>